<evidence type="ECO:0000313" key="1">
    <source>
        <dbReference type="EMBL" id="GFY55239.1"/>
    </source>
</evidence>
<dbReference type="AlphaFoldDB" id="A0A8X6XL49"/>
<accession>A0A8X6XL49</accession>
<sequence>MAHVYVPYNSVQELVEQFQVLNSIRDAALPDDTYQKPNFVLVDRNHYFGSYGGLIYKNILDHYRLELHTSHSLSDDIGFGVCIVWWNTTKPDFVGDQYALAAEGREAVTPRMVQSMKVNTLCQKKPPKSNYYGDKPWSINAASFSSSDSE</sequence>
<dbReference type="OrthoDB" id="10375758at2759"/>
<organism evidence="1 2">
    <name type="scientific">Trichonephila inaurata madagascariensis</name>
    <dbReference type="NCBI Taxonomy" id="2747483"/>
    <lineage>
        <taxon>Eukaryota</taxon>
        <taxon>Metazoa</taxon>
        <taxon>Ecdysozoa</taxon>
        <taxon>Arthropoda</taxon>
        <taxon>Chelicerata</taxon>
        <taxon>Arachnida</taxon>
        <taxon>Araneae</taxon>
        <taxon>Araneomorphae</taxon>
        <taxon>Entelegynae</taxon>
        <taxon>Araneoidea</taxon>
        <taxon>Nephilidae</taxon>
        <taxon>Trichonephila</taxon>
        <taxon>Trichonephila inaurata</taxon>
    </lineage>
</organism>
<protein>
    <submittedName>
        <fullName evidence="1">Uncharacterized protein</fullName>
    </submittedName>
</protein>
<comment type="caution">
    <text evidence="1">The sequence shown here is derived from an EMBL/GenBank/DDBJ whole genome shotgun (WGS) entry which is preliminary data.</text>
</comment>
<evidence type="ECO:0000313" key="2">
    <source>
        <dbReference type="Proteomes" id="UP000886998"/>
    </source>
</evidence>
<reference evidence="1" key="1">
    <citation type="submission" date="2020-08" db="EMBL/GenBank/DDBJ databases">
        <title>Multicomponent nature underlies the extraordinary mechanical properties of spider dragline silk.</title>
        <authorList>
            <person name="Kono N."/>
            <person name="Nakamura H."/>
            <person name="Mori M."/>
            <person name="Yoshida Y."/>
            <person name="Ohtoshi R."/>
            <person name="Malay A.D."/>
            <person name="Moran D.A.P."/>
            <person name="Tomita M."/>
            <person name="Numata K."/>
            <person name="Arakawa K."/>
        </authorList>
    </citation>
    <scope>NUCLEOTIDE SEQUENCE</scope>
</reference>
<gene>
    <name evidence="1" type="primary">AVEN_231086_1</name>
    <name evidence="1" type="ORF">TNIN_321841</name>
</gene>
<name>A0A8X6XL49_9ARAC</name>
<keyword evidence="2" id="KW-1185">Reference proteome</keyword>
<proteinExistence type="predicted"/>
<dbReference type="Proteomes" id="UP000886998">
    <property type="component" value="Unassembled WGS sequence"/>
</dbReference>
<dbReference type="EMBL" id="BMAV01010269">
    <property type="protein sequence ID" value="GFY55239.1"/>
    <property type="molecule type" value="Genomic_DNA"/>
</dbReference>